<dbReference type="Gene3D" id="3.40.50.2300">
    <property type="match status" value="1"/>
</dbReference>
<dbReference type="PANTHER" id="PTHR22891">
    <property type="entry name" value="EUKARYOTIC TRANSLATION INITIATION FACTOR 2C"/>
    <property type="match status" value="1"/>
</dbReference>
<dbReference type="GO" id="GO:0034587">
    <property type="term" value="P:piRNA processing"/>
    <property type="evidence" value="ECO:0007669"/>
    <property type="project" value="UniProtKB-ARBA"/>
</dbReference>
<feature type="compositionally biased region" description="Low complexity" evidence="1">
    <location>
        <begin position="17"/>
        <end position="32"/>
    </location>
</feature>
<comment type="caution">
    <text evidence="4">The sequence shown here is derived from an EMBL/GenBank/DDBJ whole genome shotgun (WGS) entry which is preliminary data.</text>
</comment>
<dbReference type="InterPro" id="IPR003100">
    <property type="entry name" value="PAZ_dom"/>
</dbReference>
<dbReference type="PROSITE" id="PS50821">
    <property type="entry name" value="PAZ"/>
    <property type="match status" value="1"/>
</dbReference>
<name>A0A9Q0M3E7_BLOTA</name>
<protein>
    <submittedName>
        <fullName evidence="4">Uncharacterized protein</fullName>
    </submittedName>
</protein>
<dbReference type="InterPro" id="IPR036085">
    <property type="entry name" value="PAZ_dom_sf"/>
</dbReference>
<dbReference type="AlphaFoldDB" id="A0A9Q0M3E7"/>
<reference evidence="4" key="1">
    <citation type="submission" date="2022-12" db="EMBL/GenBank/DDBJ databases">
        <title>Genome assemblies of Blomia tropicalis.</title>
        <authorList>
            <person name="Cui Y."/>
        </authorList>
    </citation>
    <scope>NUCLEOTIDE SEQUENCE</scope>
    <source>
        <tissue evidence="4">Adult mites</tissue>
    </source>
</reference>
<organism evidence="4 5">
    <name type="scientific">Blomia tropicalis</name>
    <name type="common">Mite</name>
    <dbReference type="NCBI Taxonomy" id="40697"/>
    <lineage>
        <taxon>Eukaryota</taxon>
        <taxon>Metazoa</taxon>
        <taxon>Ecdysozoa</taxon>
        <taxon>Arthropoda</taxon>
        <taxon>Chelicerata</taxon>
        <taxon>Arachnida</taxon>
        <taxon>Acari</taxon>
        <taxon>Acariformes</taxon>
        <taxon>Sarcoptiformes</taxon>
        <taxon>Astigmata</taxon>
        <taxon>Glycyphagoidea</taxon>
        <taxon>Echimyopodidae</taxon>
        <taxon>Blomia</taxon>
    </lineage>
</organism>
<dbReference type="Gene3D" id="2.170.260.10">
    <property type="entry name" value="paz domain"/>
    <property type="match status" value="1"/>
</dbReference>
<sequence>MNQLNGFNEEKSDHSSKSSSSSSPQSFHPNNSINPVEQFSKSCHERLIQTLLGEHSGLINFSENKALSPQQNHKVQENECKDVSLIQFDDTGDSTKELDEIDHIEVTNYIRLKREPNFHAYLYSVKLEPPLKDRKLVRNILAYKNVMDRLKANPLILGSKIILPQQIPSFEMYPITIQDVPGCRYKLMVTFIHEIPLDDQLLLIIDLEEWVMEIWPGYARKYTKIADNELMLMCDISNVVLHRKNVYDNLKLLMPNLRFRQFACQYLVGQTVLAKYNGKTYRIDEIDFDSNPNSKFRWGSQLLTYTQYFKQHWQINIKHTKQPLLVHKKYTYQTNSYRPIYLLPELCYLTGNSMVKDCSTFYKIIAHKHPSHDLRYYKLMKYIDSVNDHVPAKNILKEWGLTIERNSYTALSDQHAEELVIKEGDNIPTFNNSNRFVKMKNFQHNLGHLKRQSLLKPVSIAGNWLVIYLRSDKFIVDCFVRDIRRVAKNMGVDLQLPRLKSLISSSPSTYLQAIKDGRETDDKIILIITPGNINVKQRYDDIRKYCTVQLGVPVQFLCGGNIGQPHLLSKISPNILMEMICKVGGTPWGIQMPLKNVCDENLITAMSEALYKYRDHNGSLPAFIIIYRDDVVARKPAPSIDCKIFLVSVSPSSPRNMFESL</sequence>
<evidence type="ECO:0000259" key="2">
    <source>
        <dbReference type="PROSITE" id="PS50821"/>
    </source>
</evidence>
<keyword evidence="5" id="KW-1185">Reference proteome</keyword>
<dbReference type="InterPro" id="IPR003165">
    <property type="entry name" value="Piwi"/>
</dbReference>
<evidence type="ECO:0000256" key="1">
    <source>
        <dbReference type="SAM" id="MobiDB-lite"/>
    </source>
</evidence>
<evidence type="ECO:0000259" key="3">
    <source>
        <dbReference type="PROSITE" id="PS50822"/>
    </source>
</evidence>
<evidence type="ECO:0000313" key="4">
    <source>
        <dbReference type="EMBL" id="KAJ6218134.1"/>
    </source>
</evidence>
<dbReference type="EMBL" id="JAPWDV010000003">
    <property type="protein sequence ID" value="KAJ6218134.1"/>
    <property type="molecule type" value="Genomic_DNA"/>
</dbReference>
<dbReference type="CDD" id="cd02845">
    <property type="entry name" value="PAZ_piwi_like"/>
    <property type="match status" value="1"/>
</dbReference>
<dbReference type="Pfam" id="PF02170">
    <property type="entry name" value="PAZ"/>
    <property type="match status" value="1"/>
</dbReference>
<dbReference type="SUPFAM" id="SSF101690">
    <property type="entry name" value="PAZ domain"/>
    <property type="match status" value="1"/>
</dbReference>
<dbReference type="SUPFAM" id="SSF53098">
    <property type="entry name" value="Ribonuclease H-like"/>
    <property type="match status" value="1"/>
</dbReference>
<dbReference type="Proteomes" id="UP001142055">
    <property type="component" value="Chromosome 3"/>
</dbReference>
<dbReference type="PROSITE" id="PS50822">
    <property type="entry name" value="PIWI"/>
    <property type="match status" value="1"/>
</dbReference>
<gene>
    <name evidence="4" type="ORF">RDWZM_009291</name>
</gene>
<proteinExistence type="predicted"/>
<feature type="domain" description="PAZ" evidence="2">
    <location>
        <begin position="239"/>
        <end position="351"/>
    </location>
</feature>
<dbReference type="SMART" id="SM00949">
    <property type="entry name" value="PAZ"/>
    <property type="match status" value="1"/>
</dbReference>
<dbReference type="Pfam" id="PF02171">
    <property type="entry name" value="Piwi"/>
    <property type="match status" value="1"/>
</dbReference>
<evidence type="ECO:0000313" key="5">
    <source>
        <dbReference type="Proteomes" id="UP001142055"/>
    </source>
</evidence>
<feature type="domain" description="Piwi" evidence="3">
    <location>
        <begin position="524"/>
        <end position="590"/>
    </location>
</feature>
<dbReference type="InterPro" id="IPR012337">
    <property type="entry name" value="RNaseH-like_sf"/>
</dbReference>
<dbReference type="GO" id="GO:0003723">
    <property type="term" value="F:RNA binding"/>
    <property type="evidence" value="ECO:0007669"/>
    <property type="project" value="InterPro"/>
</dbReference>
<accession>A0A9Q0M3E7</accession>
<feature type="region of interest" description="Disordered" evidence="1">
    <location>
        <begin position="1"/>
        <end position="35"/>
    </location>
</feature>